<dbReference type="AlphaFoldDB" id="A0A6B3SG77"/>
<organism evidence="2 3">
    <name type="scientific">Noviherbaspirillum galbum</name>
    <dbReference type="NCBI Taxonomy" id="2709383"/>
    <lineage>
        <taxon>Bacteria</taxon>
        <taxon>Pseudomonadati</taxon>
        <taxon>Pseudomonadota</taxon>
        <taxon>Betaproteobacteria</taxon>
        <taxon>Burkholderiales</taxon>
        <taxon>Oxalobacteraceae</taxon>
        <taxon>Noviherbaspirillum</taxon>
    </lineage>
</organism>
<sequence>MHAIESTATSGQASQHQRVDIYRRIHKALRLCMTTTLTRLGAADPADDAAMTECVAQVRELLHMFQGHLEKENTYVHPAMEARVPASSARIADEHVHHEAEIHQLHQLAMDVELAPASSRAAEAHALYRVLAAFVGDNLVHMQFEETAHNAALQDAYTDGELIAIEQSIVNSLSPAEKAHHMRWMLPALNAAERLELLIGVRDNAPPPVLEGMLSIARAHLTGGEYDVLLEGLGQPARLAA</sequence>
<protein>
    <recommendedName>
        <fullName evidence="1">Hemerythrin-like domain-containing protein</fullName>
    </recommendedName>
</protein>
<evidence type="ECO:0000313" key="2">
    <source>
        <dbReference type="EMBL" id="NEX59620.1"/>
    </source>
</evidence>
<reference evidence="2 3" key="1">
    <citation type="submission" date="2020-02" db="EMBL/GenBank/DDBJ databases">
        <authorList>
            <person name="Kim M.K."/>
        </authorList>
    </citation>
    <scope>NUCLEOTIDE SEQUENCE [LARGE SCALE GENOMIC DNA]</scope>
    <source>
        <strain evidence="2 3">17J57-3</strain>
    </source>
</reference>
<dbReference type="RefSeq" id="WP_163959952.1">
    <property type="nucleotide sequence ID" value="NZ_JAAIVB010000004.1"/>
</dbReference>
<gene>
    <name evidence="2" type="ORF">G3574_00880</name>
</gene>
<dbReference type="Gene3D" id="1.20.120.520">
    <property type="entry name" value="nmb1532 protein domain like"/>
    <property type="match status" value="1"/>
</dbReference>
<name>A0A6B3SG77_9BURK</name>
<keyword evidence="3" id="KW-1185">Reference proteome</keyword>
<feature type="domain" description="Hemerythrin-like" evidence="1">
    <location>
        <begin position="19"/>
        <end position="146"/>
    </location>
</feature>
<dbReference type="Pfam" id="PF01814">
    <property type="entry name" value="Hemerythrin"/>
    <property type="match status" value="1"/>
</dbReference>
<dbReference type="InterPro" id="IPR012312">
    <property type="entry name" value="Hemerythrin-like"/>
</dbReference>
<accession>A0A6B3SG77</accession>
<dbReference type="EMBL" id="JAAIVB010000004">
    <property type="protein sequence ID" value="NEX59620.1"/>
    <property type="molecule type" value="Genomic_DNA"/>
</dbReference>
<evidence type="ECO:0000259" key="1">
    <source>
        <dbReference type="Pfam" id="PF01814"/>
    </source>
</evidence>
<proteinExistence type="predicted"/>
<comment type="caution">
    <text evidence="2">The sequence shown here is derived from an EMBL/GenBank/DDBJ whole genome shotgun (WGS) entry which is preliminary data.</text>
</comment>
<evidence type="ECO:0000313" key="3">
    <source>
        <dbReference type="Proteomes" id="UP000482155"/>
    </source>
</evidence>
<dbReference type="Proteomes" id="UP000482155">
    <property type="component" value="Unassembled WGS sequence"/>
</dbReference>